<dbReference type="SUPFAM" id="SSF57667">
    <property type="entry name" value="beta-beta-alpha zinc fingers"/>
    <property type="match status" value="1"/>
</dbReference>
<evidence type="ECO:0000256" key="1">
    <source>
        <dbReference type="ARBA" id="ARBA00022723"/>
    </source>
</evidence>
<evidence type="ECO:0000256" key="2">
    <source>
        <dbReference type="ARBA" id="ARBA00022771"/>
    </source>
</evidence>
<dbReference type="PROSITE" id="PS00636">
    <property type="entry name" value="DNAJ_1"/>
    <property type="match status" value="1"/>
</dbReference>
<dbReference type="GO" id="GO:0003676">
    <property type="term" value="F:nucleic acid binding"/>
    <property type="evidence" value="ECO:0007669"/>
    <property type="project" value="InterPro"/>
</dbReference>
<feature type="compositionally biased region" description="Acidic residues" evidence="5">
    <location>
        <begin position="325"/>
        <end position="336"/>
    </location>
</feature>
<reference evidence="8" key="1">
    <citation type="journal article" date="2020" name="Stud. Mycol.">
        <title>101 Dothideomycetes genomes: a test case for predicting lifestyles and emergence of pathogens.</title>
        <authorList>
            <person name="Haridas S."/>
            <person name="Albert R."/>
            <person name="Binder M."/>
            <person name="Bloem J."/>
            <person name="Labutti K."/>
            <person name="Salamov A."/>
            <person name="Andreopoulos B."/>
            <person name="Baker S."/>
            <person name="Barry K."/>
            <person name="Bills G."/>
            <person name="Bluhm B."/>
            <person name="Cannon C."/>
            <person name="Castanera R."/>
            <person name="Culley D."/>
            <person name="Daum C."/>
            <person name="Ezra D."/>
            <person name="Gonzalez J."/>
            <person name="Henrissat B."/>
            <person name="Kuo A."/>
            <person name="Liang C."/>
            <person name="Lipzen A."/>
            <person name="Lutzoni F."/>
            <person name="Magnuson J."/>
            <person name="Mondo S."/>
            <person name="Nolan M."/>
            <person name="Ohm R."/>
            <person name="Pangilinan J."/>
            <person name="Park H.-J."/>
            <person name="Ramirez L."/>
            <person name="Alfaro M."/>
            <person name="Sun H."/>
            <person name="Tritt A."/>
            <person name="Yoshinaga Y."/>
            <person name="Zwiers L.-H."/>
            <person name="Turgeon B."/>
            <person name="Goodwin S."/>
            <person name="Spatafora J."/>
            <person name="Crous P."/>
            <person name="Grigoriev I."/>
        </authorList>
    </citation>
    <scope>NUCLEOTIDE SEQUENCE</scope>
    <source>
        <strain evidence="8">ATCC 16933</strain>
    </source>
</reference>
<feature type="region of interest" description="Disordered" evidence="5">
    <location>
        <begin position="1"/>
        <end position="20"/>
    </location>
</feature>
<feature type="non-terminal residue" evidence="8">
    <location>
        <position position="559"/>
    </location>
</feature>
<dbReference type="Gene3D" id="1.10.287.110">
    <property type="entry name" value="DnaJ domain"/>
    <property type="match status" value="1"/>
</dbReference>
<name>A0A6A6P6H7_9PEZI</name>
<dbReference type="SMART" id="SM00451">
    <property type="entry name" value="ZnF_U1"/>
    <property type="match status" value="1"/>
</dbReference>
<dbReference type="Gene3D" id="3.30.160.60">
    <property type="entry name" value="Classic Zinc Finger"/>
    <property type="match status" value="1"/>
</dbReference>
<feature type="compositionally biased region" description="Acidic residues" evidence="5">
    <location>
        <begin position="384"/>
        <end position="400"/>
    </location>
</feature>
<proteinExistence type="predicted"/>
<dbReference type="SMART" id="SM00271">
    <property type="entry name" value="DnaJ"/>
    <property type="match status" value="1"/>
</dbReference>
<dbReference type="InterPro" id="IPR051964">
    <property type="entry name" value="Chaperone_stress_response"/>
</dbReference>
<feature type="domain" description="C2H2-type" evidence="7">
    <location>
        <begin position="340"/>
        <end position="364"/>
    </location>
</feature>
<feature type="region of interest" description="Disordered" evidence="5">
    <location>
        <begin position="353"/>
        <end position="510"/>
    </location>
</feature>
<dbReference type="InterPro" id="IPR036236">
    <property type="entry name" value="Znf_C2H2_sf"/>
</dbReference>
<dbReference type="InterPro" id="IPR022755">
    <property type="entry name" value="Znf_C2H2_jaz"/>
</dbReference>
<evidence type="ECO:0000313" key="8">
    <source>
        <dbReference type="EMBL" id="KAF2459590.1"/>
    </source>
</evidence>
<keyword evidence="2 4" id="KW-0863">Zinc-finger</keyword>
<feature type="domain" description="J" evidence="6">
    <location>
        <begin position="23"/>
        <end position="89"/>
    </location>
</feature>
<accession>A0A6A6P6H7</accession>
<dbReference type="Proteomes" id="UP000799766">
    <property type="component" value="Unassembled WGS sequence"/>
</dbReference>
<dbReference type="SMART" id="SM00355">
    <property type="entry name" value="ZnF_C2H2"/>
    <property type="match status" value="2"/>
</dbReference>
<dbReference type="InterPro" id="IPR054076">
    <property type="entry name" value="ZUO1-like_ZHD"/>
</dbReference>
<organism evidence="8 9">
    <name type="scientific">Lineolata rhizophorae</name>
    <dbReference type="NCBI Taxonomy" id="578093"/>
    <lineage>
        <taxon>Eukaryota</taxon>
        <taxon>Fungi</taxon>
        <taxon>Dikarya</taxon>
        <taxon>Ascomycota</taxon>
        <taxon>Pezizomycotina</taxon>
        <taxon>Dothideomycetes</taxon>
        <taxon>Dothideomycetes incertae sedis</taxon>
        <taxon>Lineolatales</taxon>
        <taxon>Lineolataceae</taxon>
        <taxon>Lineolata</taxon>
    </lineage>
</organism>
<dbReference type="InterPro" id="IPR013087">
    <property type="entry name" value="Znf_C2H2_type"/>
</dbReference>
<evidence type="ECO:0000313" key="9">
    <source>
        <dbReference type="Proteomes" id="UP000799766"/>
    </source>
</evidence>
<protein>
    <recommendedName>
        <fullName evidence="10">DnaJ domain-containing protein</fullName>
    </recommendedName>
</protein>
<dbReference type="InterPro" id="IPR003604">
    <property type="entry name" value="Matrin/U1-like-C_Znf_C2H2"/>
</dbReference>
<feature type="region of interest" description="Disordered" evidence="5">
    <location>
        <begin position="260"/>
        <end position="336"/>
    </location>
</feature>
<dbReference type="AlphaFoldDB" id="A0A6A6P6H7"/>
<dbReference type="EMBL" id="MU001675">
    <property type="protein sequence ID" value="KAF2459590.1"/>
    <property type="molecule type" value="Genomic_DNA"/>
</dbReference>
<keyword evidence="3" id="KW-0862">Zinc</keyword>
<dbReference type="OrthoDB" id="5894at2759"/>
<dbReference type="PANTHER" id="PTHR44029:SF1">
    <property type="entry name" value="DNAJ HOMOLOG SUBFAMILY C MEMBER 21"/>
    <property type="match status" value="1"/>
</dbReference>
<feature type="compositionally biased region" description="Acidic residues" evidence="5">
    <location>
        <begin position="444"/>
        <end position="468"/>
    </location>
</feature>
<dbReference type="InterPro" id="IPR036869">
    <property type="entry name" value="J_dom_sf"/>
</dbReference>
<feature type="compositionally biased region" description="Basic and acidic residues" evidence="5">
    <location>
        <begin position="401"/>
        <end position="423"/>
    </location>
</feature>
<evidence type="ECO:0000256" key="4">
    <source>
        <dbReference type="PROSITE-ProRule" id="PRU00042"/>
    </source>
</evidence>
<gene>
    <name evidence="8" type="ORF">BDY21DRAFT_270377</name>
</gene>
<evidence type="ECO:0000256" key="5">
    <source>
        <dbReference type="SAM" id="MobiDB-lite"/>
    </source>
</evidence>
<sequence length="559" mass="61080">MGAGQSSASAAGGAPTSSEPKTSYYALLSIDRAASTDDIKRAYRRKALELHPDRNYGREAAATALFAEVQTAYEVLSDPHERAWYDAHEGAILRGDDPLAPDGQNGGAAGAAGGPVYQQGVRITTADDIARMMRRFHSGVPFSDAPDGFFGFLRETFETLAREEGIAARAEGVAAPDYPSFGHAADTHADVAKPFYAAWAAFATRKSFAWRDAYKLADAPDRRTRRWMEKENRRLRDEAAREFNDAVRALVAFARKRDPRFEPDARSDAQRQEELRRRAREQARRARERNAAAAGEGDAVPEWARRRTEDDNGTSAQPSAHANEAGEEVWDGESSADEEFECVACRKRFKSEKQFEAHERSKKHQKAVAALRRKMRKENRNLNLDDDEDEDYEEEDDEDRAPEGGEAEAHIADAPEEAKRDANGAHASLADGIKSMRVAADTTSEGDGDPESGEDDPDDDGADDDNDSDYALRDTVSARLAGNELSLDPDPDLNTAAAATSQPKLGKAAQKRAKKAAAAVAAAAQDSSRSNKFRCAVCAADFPSRTRLFQHIGDFGHAA</sequence>
<dbReference type="PROSITE" id="PS50076">
    <property type="entry name" value="DNAJ_2"/>
    <property type="match status" value="1"/>
</dbReference>
<feature type="compositionally biased region" description="Basic and acidic residues" evidence="5">
    <location>
        <begin position="260"/>
        <end position="290"/>
    </location>
</feature>
<dbReference type="PANTHER" id="PTHR44029">
    <property type="entry name" value="DNAJ HOMOLOG SUBFAMILY C MEMBER 21"/>
    <property type="match status" value="1"/>
</dbReference>
<evidence type="ECO:0000259" key="6">
    <source>
        <dbReference type="PROSITE" id="PS50076"/>
    </source>
</evidence>
<evidence type="ECO:0000256" key="3">
    <source>
        <dbReference type="ARBA" id="ARBA00022833"/>
    </source>
</evidence>
<dbReference type="PROSITE" id="PS50157">
    <property type="entry name" value="ZINC_FINGER_C2H2_2"/>
    <property type="match status" value="2"/>
</dbReference>
<dbReference type="GO" id="GO:0008270">
    <property type="term" value="F:zinc ion binding"/>
    <property type="evidence" value="ECO:0007669"/>
    <property type="project" value="UniProtKB-KW"/>
</dbReference>
<feature type="compositionally biased region" description="Low complexity" evidence="5">
    <location>
        <begin position="1"/>
        <end position="18"/>
    </location>
</feature>
<evidence type="ECO:0000259" key="7">
    <source>
        <dbReference type="PROSITE" id="PS50157"/>
    </source>
</evidence>
<dbReference type="Pfam" id="PF21884">
    <property type="entry name" value="ZUO1-like_ZHD"/>
    <property type="match status" value="1"/>
</dbReference>
<feature type="domain" description="C2H2-type" evidence="7">
    <location>
        <begin position="533"/>
        <end position="559"/>
    </location>
</feature>
<dbReference type="PROSITE" id="PS00028">
    <property type="entry name" value="ZINC_FINGER_C2H2_1"/>
    <property type="match status" value="2"/>
</dbReference>
<dbReference type="PRINTS" id="PR00625">
    <property type="entry name" value="JDOMAIN"/>
</dbReference>
<dbReference type="InterPro" id="IPR018253">
    <property type="entry name" value="DnaJ_domain_CS"/>
</dbReference>
<keyword evidence="9" id="KW-1185">Reference proteome</keyword>
<keyword evidence="1" id="KW-0479">Metal-binding</keyword>
<evidence type="ECO:0008006" key="10">
    <source>
        <dbReference type="Google" id="ProtNLM"/>
    </source>
</evidence>
<dbReference type="SUPFAM" id="SSF46565">
    <property type="entry name" value="Chaperone J-domain"/>
    <property type="match status" value="1"/>
</dbReference>
<feature type="compositionally biased region" description="Basic residues" evidence="5">
    <location>
        <begin position="360"/>
        <end position="377"/>
    </location>
</feature>
<dbReference type="Pfam" id="PF00226">
    <property type="entry name" value="DnaJ"/>
    <property type="match status" value="1"/>
</dbReference>
<dbReference type="InterPro" id="IPR001623">
    <property type="entry name" value="DnaJ_domain"/>
</dbReference>
<dbReference type="CDD" id="cd06257">
    <property type="entry name" value="DnaJ"/>
    <property type="match status" value="1"/>
</dbReference>
<dbReference type="GO" id="GO:0005737">
    <property type="term" value="C:cytoplasm"/>
    <property type="evidence" value="ECO:0007669"/>
    <property type="project" value="TreeGrafter"/>
</dbReference>
<dbReference type="Pfam" id="PF12171">
    <property type="entry name" value="zf-C2H2_jaz"/>
    <property type="match status" value="1"/>
</dbReference>